<dbReference type="InterPro" id="IPR028427">
    <property type="entry name" value="Met_Sox_Rdtase_MsrB"/>
</dbReference>
<dbReference type="RefSeq" id="WP_093410276.1">
    <property type="nucleotide sequence ID" value="NZ_FOVL01000016.1"/>
</dbReference>
<gene>
    <name evidence="6" type="ORF">SAMN05660413_02515</name>
</gene>
<dbReference type="NCBIfam" id="TIGR00357">
    <property type="entry name" value="peptide-methionine (R)-S-oxide reductase MsrB"/>
    <property type="match status" value="1"/>
</dbReference>
<feature type="chain" id="PRO_5011682064" description="peptide-methionine (R)-S-oxide reductase" evidence="4">
    <location>
        <begin position="21"/>
        <end position="160"/>
    </location>
</feature>
<dbReference type="PROSITE" id="PS51257">
    <property type="entry name" value="PROKAR_LIPOPROTEIN"/>
    <property type="match status" value="1"/>
</dbReference>
<dbReference type="EC" id="1.8.4.12" evidence="1"/>
<evidence type="ECO:0000256" key="1">
    <source>
        <dbReference type="ARBA" id="ARBA00012499"/>
    </source>
</evidence>
<evidence type="ECO:0000256" key="4">
    <source>
        <dbReference type="SAM" id="SignalP"/>
    </source>
</evidence>
<dbReference type="GO" id="GO:0005737">
    <property type="term" value="C:cytoplasm"/>
    <property type="evidence" value="ECO:0007669"/>
    <property type="project" value="TreeGrafter"/>
</dbReference>
<feature type="domain" description="MsrB" evidence="5">
    <location>
        <begin position="36"/>
        <end position="158"/>
    </location>
</feature>
<dbReference type="STRING" id="287099.SAMN05660413_02515"/>
<dbReference type="PROSITE" id="PS51790">
    <property type="entry name" value="MSRB"/>
    <property type="match status" value="1"/>
</dbReference>
<evidence type="ECO:0000256" key="2">
    <source>
        <dbReference type="ARBA" id="ARBA00023002"/>
    </source>
</evidence>
<comment type="catalytic activity">
    <reaction evidence="3">
        <text>L-methionyl-[protein] + [thioredoxin]-disulfide + H2O = L-methionyl-(R)-S-oxide-[protein] + [thioredoxin]-dithiol</text>
        <dbReference type="Rhea" id="RHEA:24164"/>
        <dbReference type="Rhea" id="RHEA-COMP:10698"/>
        <dbReference type="Rhea" id="RHEA-COMP:10700"/>
        <dbReference type="Rhea" id="RHEA-COMP:12313"/>
        <dbReference type="Rhea" id="RHEA-COMP:12314"/>
        <dbReference type="ChEBI" id="CHEBI:15377"/>
        <dbReference type="ChEBI" id="CHEBI:16044"/>
        <dbReference type="ChEBI" id="CHEBI:29950"/>
        <dbReference type="ChEBI" id="CHEBI:45764"/>
        <dbReference type="ChEBI" id="CHEBI:50058"/>
        <dbReference type="EC" id="1.8.4.12"/>
    </reaction>
</comment>
<dbReference type="AlphaFoldDB" id="A0A1I5BRJ6"/>
<feature type="signal peptide" evidence="4">
    <location>
        <begin position="1"/>
        <end position="20"/>
    </location>
</feature>
<dbReference type="InterPro" id="IPR011057">
    <property type="entry name" value="Mss4-like_sf"/>
</dbReference>
<dbReference type="InterPro" id="IPR002579">
    <property type="entry name" value="Met_Sox_Rdtase_MsrB_dom"/>
</dbReference>
<evidence type="ECO:0000259" key="5">
    <source>
        <dbReference type="PROSITE" id="PS51790"/>
    </source>
</evidence>
<keyword evidence="7" id="KW-1185">Reference proteome</keyword>
<dbReference type="GO" id="GO:0006979">
    <property type="term" value="P:response to oxidative stress"/>
    <property type="evidence" value="ECO:0007669"/>
    <property type="project" value="InterPro"/>
</dbReference>
<evidence type="ECO:0000313" key="6">
    <source>
        <dbReference type="EMBL" id="SFN77258.1"/>
    </source>
</evidence>
<dbReference type="PANTHER" id="PTHR10173">
    <property type="entry name" value="METHIONINE SULFOXIDE REDUCTASE"/>
    <property type="match status" value="1"/>
</dbReference>
<accession>A0A1I5BRJ6</accession>
<dbReference type="GO" id="GO:0030091">
    <property type="term" value="P:protein repair"/>
    <property type="evidence" value="ECO:0007669"/>
    <property type="project" value="InterPro"/>
</dbReference>
<dbReference type="Gene3D" id="2.170.150.20">
    <property type="entry name" value="Peptide methionine sulfoxide reductase"/>
    <property type="match status" value="1"/>
</dbReference>
<name>A0A1I5BRJ6_9FLAO</name>
<dbReference type="PANTHER" id="PTHR10173:SF57">
    <property type="entry name" value="PEPTIDE-METHIONINE (R)-S-OXIDE REDUCTASE"/>
    <property type="match status" value="1"/>
</dbReference>
<dbReference type="OrthoDB" id="4174719at2"/>
<evidence type="ECO:0000313" key="7">
    <source>
        <dbReference type="Proteomes" id="UP000199153"/>
    </source>
</evidence>
<dbReference type="Proteomes" id="UP000199153">
    <property type="component" value="Unassembled WGS sequence"/>
</dbReference>
<reference evidence="6 7" key="1">
    <citation type="submission" date="2016-10" db="EMBL/GenBank/DDBJ databases">
        <authorList>
            <person name="de Groot N.N."/>
        </authorList>
    </citation>
    <scope>NUCLEOTIDE SEQUENCE [LARGE SCALE GENOMIC DNA]</scope>
    <source>
        <strain evidence="6 7">DSM 17794</strain>
    </source>
</reference>
<sequence>MRKLLVFIFPLMLFSCNGNAQKNDKASQEYEVTKTDAQWKAELSEGQYRILRKGDTERAFTSPLNDIKEPGTFVCAACGNPLYKTKYKFDSGTGWPSFDRPIEDAVSYGRNTSFGYEDNEVHCARCGGHLGHVFEDGPRNTTGERHCINGLAMEFIPEGE</sequence>
<dbReference type="EMBL" id="FOVL01000016">
    <property type="protein sequence ID" value="SFN77258.1"/>
    <property type="molecule type" value="Genomic_DNA"/>
</dbReference>
<dbReference type="Pfam" id="PF01641">
    <property type="entry name" value="SelR"/>
    <property type="match status" value="1"/>
</dbReference>
<organism evidence="6 7">
    <name type="scientific">Salegentibacter flavus</name>
    <dbReference type="NCBI Taxonomy" id="287099"/>
    <lineage>
        <taxon>Bacteria</taxon>
        <taxon>Pseudomonadati</taxon>
        <taxon>Bacteroidota</taxon>
        <taxon>Flavobacteriia</taxon>
        <taxon>Flavobacteriales</taxon>
        <taxon>Flavobacteriaceae</taxon>
        <taxon>Salegentibacter</taxon>
    </lineage>
</organism>
<proteinExistence type="predicted"/>
<evidence type="ECO:0000256" key="3">
    <source>
        <dbReference type="ARBA" id="ARBA00048488"/>
    </source>
</evidence>
<dbReference type="SUPFAM" id="SSF51316">
    <property type="entry name" value="Mss4-like"/>
    <property type="match status" value="1"/>
</dbReference>
<protein>
    <recommendedName>
        <fullName evidence="1">peptide-methionine (R)-S-oxide reductase</fullName>
        <ecNumber evidence="1">1.8.4.12</ecNumber>
    </recommendedName>
</protein>
<keyword evidence="2" id="KW-0560">Oxidoreductase</keyword>
<keyword evidence="4" id="KW-0732">Signal</keyword>
<dbReference type="GO" id="GO:0033743">
    <property type="term" value="F:peptide-methionine (R)-S-oxide reductase activity"/>
    <property type="evidence" value="ECO:0007669"/>
    <property type="project" value="UniProtKB-EC"/>
</dbReference>